<keyword evidence="4" id="KW-0812">Transmembrane</keyword>
<evidence type="ECO:0000313" key="6">
    <source>
        <dbReference type="EMBL" id="MBP1904928.1"/>
    </source>
</evidence>
<keyword evidence="3" id="KW-0418">Kinase</keyword>
<accession>A0ABS4FQR2</accession>
<dbReference type="SUPFAM" id="SSF55890">
    <property type="entry name" value="Sporulation response regulatory protein Spo0B"/>
    <property type="match status" value="1"/>
</dbReference>
<keyword evidence="7" id="KW-1185">Reference proteome</keyword>
<organism evidence="6 7">
    <name type="scientific">Paenibacillus turicensis</name>
    <dbReference type="NCBI Taxonomy" id="160487"/>
    <lineage>
        <taxon>Bacteria</taxon>
        <taxon>Bacillati</taxon>
        <taxon>Bacillota</taxon>
        <taxon>Bacilli</taxon>
        <taxon>Bacillales</taxon>
        <taxon>Paenibacillaceae</taxon>
        <taxon>Paenibacillus</taxon>
    </lineage>
</organism>
<gene>
    <name evidence="6" type="ORF">J2Z32_001553</name>
</gene>
<dbReference type="RefSeq" id="WP_210088603.1">
    <property type="nucleotide sequence ID" value="NZ_JAGGKG010000006.1"/>
</dbReference>
<keyword evidence="4" id="KW-0472">Membrane</keyword>
<keyword evidence="2" id="KW-0808">Transferase</keyword>
<evidence type="ECO:0000256" key="4">
    <source>
        <dbReference type="SAM" id="Phobius"/>
    </source>
</evidence>
<evidence type="ECO:0000256" key="2">
    <source>
        <dbReference type="ARBA" id="ARBA00022679"/>
    </source>
</evidence>
<feature type="transmembrane region" description="Helical" evidence="4">
    <location>
        <begin position="31"/>
        <end position="49"/>
    </location>
</feature>
<keyword evidence="1" id="KW-0597">Phosphoprotein</keyword>
<protein>
    <submittedName>
        <fullName evidence="6">Phosphate/sulfate permease</fullName>
    </submittedName>
</protein>
<sequence length="256" mass="29085">MKQSILVPVGIAVFSALCMVLIYFLHSPIMSLILSMCMFAVLWGYVFYVKKQAANERRSLLESVQRTAAATLSHHRHDWMNDLQILYGYIQLRKYDKLAGCVERIKERLLIESKISRLGIPSLTFYLQSFRELNSNVQLTVLIEGDLQLDSLCSEQGNQHLTSAIVETIRAFQFKDRKSWGELLQLTVSFYLDQGHVYVSFDQESPTNNIDTIKLHLEHLLSGTEVVVSCNESESENSKLLLSVPCSKSNEVNACS</sequence>
<name>A0ABS4FQR2_9BACL</name>
<dbReference type="Gene3D" id="1.10.287.130">
    <property type="match status" value="1"/>
</dbReference>
<proteinExistence type="predicted"/>
<evidence type="ECO:0000259" key="5">
    <source>
        <dbReference type="Pfam" id="PF14689"/>
    </source>
</evidence>
<comment type="caution">
    <text evidence="6">The sequence shown here is derived from an EMBL/GenBank/DDBJ whole genome shotgun (WGS) entry which is preliminary data.</text>
</comment>
<evidence type="ECO:0000256" key="3">
    <source>
        <dbReference type="ARBA" id="ARBA00022777"/>
    </source>
</evidence>
<feature type="transmembrane region" description="Helical" evidence="4">
    <location>
        <begin position="5"/>
        <end position="25"/>
    </location>
</feature>
<feature type="domain" description="SpoOB alpha-helical" evidence="5">
    <location>
        <begin position="67"/>
        <end position="118"/>
    </location>
</feature>
<dbReference type="EMBL" id="JAGGKG010000006">
    <property type="protein sequence ID" value="MBP1904928.1"/>
    <property type="molecule type" value="Genomic_DNA"/>
</dbReference>
<dbReference type="InterPro" id="IPR016120">
    <property type="entry name" value="Sig_transdc_His_kin_SpoOB"/>
</dbReference>
<dbReference type="Proteomes" id="UP001519272">
    <property type="component" value="Unassembled WGS sequence"/>
</dbReference>
<dbReference type="InterPro" id="IPR039506">
    <property type="entry name" value="SPOB_a"/>
</dbReference>
<keyword evidence="4" id="KW-1133">Transmembrane helix</keyword>
<dbReference type="Pfam" id="PF14689">
    <property type="entry name" value="SPOB_a"/>
    <property type="match status" value="1"/>
</dbReference>
<evidence type="ECO:0000256" key="1">
    <source>
        <dbReference type="ARBA" id="ARBA00022553"/>
    </source>
</evidence>
<reference evidence="6 7" key="1">
    <citation type="submission" date="2021-03" db="EMBL/GenBank/DDBJ databases">
        <title>Genomic Encyclopedia of Type Strains, Phase IV (KMG-IV): sequencing the most valuable type-strain genomes for metagenomic binning, comparative biology and taxonomic classification.</title>
        <authorList>
            <person name="Goeker M."/>
        </authorList>
    </citation>
    <scope>NUCLEOTIDE SEQUENCE [LARGE SCALE GENOMIC DNA]</scope>
    <source>
        <strain evidence="6 7">DSM 14349</strain>
    </source>
</reference>
<evidence type="ECO:0000313" key="7">
    <source>
        <dbReference type="Proteomes" id="UP001519272"/>
    </source>
</evidence>